<proteinExistence type="predicted"/>
<accession>A0A9X3UKW3</accession>
<dbReference type="EMBL" id="JAPJZI010000001">
    <property type="protein sequence ID" value="MDA5400488.1"/>
    <property type="molecule type" value="Genomic_DNA"/>
</dbReference>
<dbReference type="Pfam" id="PF01244">
    <property type="entry name" value="Peptidase_M19"/>
    <property type="match status" value="1"/>
</dbReference>
<comment type="caution">
    <text evidence="1">The sequence shown here is derived from an EMBL/GenBank/DDBJ whole genome shotgun (WGS) entry which is preliminary data.</text>
</comment>
<name>A0A9X3UKW3_9HYPH</name>
<dbReference type="InterPro" id="IPR032466">
    <property type="entry name" value="Metal_Hydrolase"/>
</dbReference>
<dbReference type="RefSeq" id="WP_267992087.1">
    <property type="nucleotide sequence ID" value="NZ_JAPJZI010000001.1"/>
</dbReference>
<dbReference type="InterPro" id="IPR000180">
    <property type="entry name" value="Dipep_AS"/>
</dbReference>
<dbReference type="PANTHER" id="PTHR10443:SF12">
    <property type="entry name" value="DIPEPTIDASE"/>
    <property type="match status" value="1"/>
</dbReference>
<evidence type="ECO:0000313" key="1">
    <source>
        <dbReference type="EMBL" id="MDA5400488.1"/>
    </source>
</evidence>
<keyword evidence="2" id="KW-1185">Reference proteome</keyword>
<dbReference type="PANTHER" id="PTHR10443">
    <property type="entry name" value="MICROSOMAL DIPEPTIDASE"/>
    <property type="match status" value="1"/>
</dbReference>
<dbReference type="PROSITE" id="PS00869">
    <property type="entry name" value="RENAL_DIPEPTIDASE_1"/>
    <property type="match status" value="1"/>
</dbReference>
<dbReference type="Proteomes" id="UP001151234">
    <property type="component" value="Unassembled WGS sequence"/>
</dbReference>
<dbReference type="CDD" id="cd01301">
    <property type="entry name" value="rDP_like"/>
    <property type="match status" value="1"/>
</dbReference>
<evidence type="ECO:0000313" key="2">
    <source>
        <dbReference type="Proteomes" id="UP001151234"/>
    </source>
</evidence>
<dbReference type="Gene3D" id="3.20.20.140">
    <property type="entry name" value="Metal-dependent hydrolases"/>
    <property type="match status" value="1"/>
</dbReference>
<dbReference type="PROSITE" id="PS51365">
    <property type="entry name" value="RENAL_DIPEPTIDASE_2"/>
    <property type="match status" value="1"/>
</dbReference>
<dbReference type="InterPro" id="IPR008257">
    <property type="entry name" value="Pept_M19"/>
</dbReference>
<dbReference type="AlphaFoldDB" id="A0A9X3UKW3"/>
<reference evidence="1" key="1">
    <citation type="submission" date="2022-11" db="EMBL/GenBank/DDBJ databases">
        <title>Draft genome sequence of Hoeflea poritis E7-10 and Hoeflea prorocentri PM5-8, separated from scleractinian coral Porites lutea and marine dinoflagellate.</title>
        <authorList>
            <person name="Zhang G."/>
            <person name="Wei Q."/>
            <person name="Cai L."/>
        </authorList>
    </citation>
    <scope>NUCLEOTIDE SEQUENCE</scope>
    <source>
        <strain evidence="1">PM5-8</strain>
    </source>
</reference>
<gene>
    <name evidence="1" type="ORF">OQ273_18075</name>
</gene>
<dbReference type="GO" id="GO:0070573">
    <property type="term" value="F:metallodipeptidase activity"/>
    <property type="evidence" value="ECO:0007669"/>
    <property type="project" value="InterPro"/>
</dbReference>
<dbReference type="GO" id="GO:0006508">
    <property type="term" value="P:proteolysis"/>
    <property type="evidence" value="ECO:0007669"/>
    <property type="project" value="InterPro"/>
</dbReference>
<dbReference type="SUPFAM" id="SSF51556">
    <property type="entry name" value="Metallo-dependent hydrolases"/>
    <property type="match status" value="1"/>
</dbReference>
<protein>
    <submittedName>
        <fullName evidence="1">Dipeptidase</fullName>
    </submittedName>
</protein>
<organism evidence="1 2">
    <name type="scientific">Hoeflea prorocentri</name>
    <dbReference type="NCBI Taxonomy" id="1922333"/>
    <lineage>
        <taxon>Bacteria</taxon>
        <taxon>Pseudomonadati</taxon>
        <taxon>Pseudomonadota</taxon>
        <taxon>Alphaproteobacteria</taxon>
        <taxon>Hyphomicrobiales</taxon>
        <taxon>Rhizobiaceae</taxon>
        <taxon>Hoeflea</taxon>
    </lineage>
</organism>
<sequence>MIPTTRIFDGHNDVLTRTLKAGGVDAADKFLAGVKGHIDAPKAKAGNLGGGFFAIWIPTIEDLDDDLTLMEAPQYDIALPPATNPKNALQICMEETAILFRLEELGALKVCRNAADLRNCLENGTMAAIMHMEGAEAIDADLHALEVMYRAGLRSLGPVWSRPTIFGEGVPFRFPGSPDTGGGLTEAGTRLVRRCNELGIMIDLSHITEKGFWDVARLSDAPLVATHSNAHALCPHVRNLTDRQLKAIAESDGMVGVNFAAAFLREDGRMLSDVPLAQMLRHFDHLIYVLGEDRVGFGSDFDGAIVPREIGDASGLPNLVEAMRAHGYDDALLAKLCHENWLRVLQKTWGA</sequence>